<dbReference type="SUPFAM" id="SSF53850">
    <property type="entry name" value="Periplasmic binding protein-like II"/>
    <property type="match status" value="1"/>
</dbReference>
<evidence type="ECO:0000313" key="2">
    <source>
        <dbReference type="Proteomes" id="UP001519887"/>
    </source>
</evidence>
<dbReference type="Gene3D" id="3.40.190.10">
    <property type="entry name" value="Periplasmic binding protein-like II"/>
    <property type="match status" value="1"/>
</dbReference>
<dbReference type="Proteomes" id="UP001519887">
    <property type="component" value="Unassembled WGS sequence"/>
</dbReference>
<feature type="non-terminal residue" evidence="1">
    <location>
        <position position="1"/>
    </location>
</feature>
<comment type="caution">
    <text evidence="1">The sequence shown here is derived from an EMBL/GenBank/DDBJ whole genome shotgun (WGS) entry which is preliminary data.</text>
</comment>
<gene>
    <name evidence="1" type="ORF">K0U00_07320</name>
</gene>
<keyword evidence="2" id="KW-1185">Reference proteome</keyword>
<name>A0ABS7BYW6_9BACL</name>
<sequence>SEFIASEEAAKIMAGNGLLTVWSTDAVKQAYLTKVTTPEHVSVFSDDTKVLSQVPMDPLYNQGINIVKEESSLYLLKTQSLDQTMKNIQDRIKKEVK</sequence>
<evidence type="ECO:0008006" key="3">
    <source>
        <dbReference type="Google" id="ProtNLM"/>
    </source>
</evidence>
<dbReference type="EMBL" id="JAHZIK010000123">
    <property type="protein sequence ID" value="MBW7453844.1"/>
    <property type="molecule type" value="Genomic_DNA"/>
</dbReference>
<organism evidence="1 2">
    <name type="scientific">Paenibacillus sepulcri</name>
    <dbReference type="NCBI Taxonomy" id="359917"/>
    <lineage>
        <taxon>Bacteria</taxon>
        <taxon>Bacillati</taxon>
        <taxon>Bacillota</taxon>
        <taxon>Bacilli</taxon>
        <taxon>Bacillales</taxon>
        <taxon>Paenibacillaceae</taxon>
        <taxon>Paenibacillus</taxon>
    </lineage>
</organism>
<accession>A0ABS7BYW6</accession>
<proteinExistence type="predicted"/>
<evidence type="ECO:0000313" key="1">
    <source>
        <dbReference type="EMBL" id="MBW7453844.1"/>
    </source>
</evidence>
<reference evidence="1 2" key="1">
    <citation type="submission" date="2021-07" db="EMBL/GenBank/DDBJ databases">
        <title>Paenibacillus radiodurans sp. nov., isolated from the southeastern edge of Tengger Desert.</title>
        <authorList>
            <person name="Zhang G."/>
        </authorList>
    </citation>
    <scope>NUCLEOTIDE SEQUENCE [LARGE SCALE GENOMIC DNA]</scope>
    <source>
        <strain evidence="1 2">CCM 7311</strain>
    </source>
</reference>
<protein>
    <recommendedName>
        <fullName evidence="3">ABC transporter substrate-binding protein</fullName>
    </recommendedName>
</protein>